<name>A0ACC2GSF7_DALPE</name>
<evidence type="ECO:0000313" key="1">
    <source>
        <dbReference type="EMBL" id="KAJ8006596.1"/>
    </source>
</evidence>
<reference evidence="1" key="1">
    <citation type="submission" date="2021-05" db="EMBL/GenBank/DDBJ databases">
        <authorList>
            <person name="Pan Q."/>
            <person name="Jouanno E."/>
            <person name="Zahm M."/>
            <person name="Klopp C."/>
            <person name="Cabau C."/>
            <person name="Louis A."/>
            <person name="Berthelot C."/>
            <person name="Parey E."/>
            <person name="Roest Crollius H."/>
            <person name="Montfort J."/>
            <person name="Robinson-Rechavi M."/>
            <person name="Bouchez O."/>
            <person name="Lampietro C."/>
            <person name="Lopez Roques C."/>
            <person name="Donnadieu C."/>
            <person name="Postlethwait J."/>
            <person name="Bobe J."/>
            <person name="Dillon D."/>
            <person name="Chandos A."/>
            <person name="von Hippel F."/>
            <person name="Guiguen Y."/>
        </authorList>
    </citation>
    <scope>NUCLEOTIDE SEQUENCE</scope>
    <source>
        <strain evidence="1">YG-Jan2019</strain>
    </source>
</reference>
<gene>
    <name evidence="1" type="ORF">DPEC_G00108890</name>
</gene>
<sequence>MVIITHPSQFCTALSVLTTEAHSQSRSPVIVPSSKFLHCLPDSEELQPWKCTQMRACECRDGECSDLQNISTSALMALSLFRRGDVMQGTRDFRVALILLPIIFKESVDHHIMMGEREPNTPYPIVQVTQEDWKSTFGGRSSCSLKIDRVKVCEGMKLASKPVLSSKFWLHRVTGGKSSPYCVTLLLPVLLLSGSYTRHMYQVGIRMPLSST</sequence>
<proteinExistence type="predicted"/>
<comment type="caution">
    <text evidence="1">The sequence shown here is derived from an EMBL/GenBank/DDBJ whole genome shotgun (WGS) entry which is preliminary data.</text>
</comment>
<keyword evidence="2" id="KW-1185">Reference proteome</keyword>
<dbReference type="Proteomes" id="UP001157502">
    <property type="component" value="Chromosome 9"/>
</dbReference>
<evidence type="ECO:0000313" key="2">
    <source>
        <dbReference type="Proteomes" id="UP001157502"/>
    </source>
</evidence>
<dbReference type="EMBL" id="CM055736">
    <property type="protein sequence ID" value="KAJ8006596.1"/>
    <property type="molecule type" value="Genomic_DNA"/>
</dbReference>
<accession>A0ACC2GSF7</accession>
<organism evidence="1 2">
    <name type="scientific">Dallia pectoralis</name>
    <name type="common">Alaska blackfish</name>
    <dbReference type="NCBI Taxonomy" id="75939"/>
    <lineage>
        <taxon>Eukaryota</taxon>
        <taxon>Metazoa</taxon>
        <taxon>Chordata</taxon>
        <taxon>Craniata</taxon>
        <taxon>Vertebrata</taxon>
        <taxon>Euteleostomi</taxon>
        <taxon>Actinopterygii</taxon>
        <taxon>Neopterygii</taxon>
        <taxon>Teleostei</taxon>
        <taxon>Protacanthopterygii</taxon>
        <taxon>Esociformes</taxon>
        <taxon>Umbridae</taxon>
        <taxon>Dallia</taxon>
    </lineage>
</organism>
<protein>
    <submittedName>
        <fullName evidence="1">Uncharacterized protein</fullName>
    </submittedName>
</protein>